<reference evidence="2" key="1">
    <citation type="journal article" date="2017" name="Nat. Microbiol.">
        <title>Global analysis of biosynthetic gene clusters reveals vast potential of secondary metabolite production in Penicillium species.</title>
        <authorList>
            <person name="Nielsen J.C."/>
            <person name="Grijseels S."/>
            <person name="Prigent S."/>
            <person name="Ji B."/>
            <person name="Dainat J."/>
            <person name="Nielsen K.F."/>
            <person name="Frisvad J.C."/>
            <person name="Workman M."/>
            <person name="Nielsen J."/>
        </authorList>
    </citation>
    <scope>NUCLEOTIDE SEQUENCE [LARGE SCALE GENOMIC DNA]</scope>
    <source>
        <strain evidence="2">IBT 29486</strain>
    </source>
</reference>
<evidence type="ECO:0000313" key="1">
    <source>
        <dbReference type="EMBL" id="OQE12577.1"/>
    </source>
</evidence>
<comment type="caution">
    <text evidence="1">The sequence shown here is derived from an EMBL/GenBank/DDBJ whole genome shotgun (WGS) entry which is preliminary data.</text>
</comment>
<dbReference type="AlphaFoldDB" id="A0A1V6SEX5"/>
<keyword evidence="2" id="KW-1185">Reference proteome</keyword>
<accession>A0A1V6SEX5</accession>
<gene>
    <name evidence="1" type="ORF">PENVUL_c001G04733</name>
</gene>
<evidence type="ECO:0000313" key="2">
    <source>
        <dbReference type="Proteomes" id="UP000191518"/>
    </source>
</evidence>
<dbReference type="Proteomes" id="UP000191518">
    <property type="component" value="Unassembled WGS sequence"/>
</dbReference>
<protein>
    <submittedName>
        <fullName evidence="1">Uncharacterized protein</fullName>
    </submittedName>
</protein>
<proteinExistence type="predicted"/>
<name>A0A1V6SEX5_9EURO</name>
<sequence length="139" mass="15802">MTRLTKDLNPLVQAMDETLGRSRLIVDQELIDNDENLIDTFGAPPDLVEVTRGLEETVRSQKFYLLYGDYMGRVWSSDVAKTAILGYAKRVQICHEAPHRSPNDKDTRDTIVSHVGGLERLLPDDQKAVRDHWISIVNL</sequence>
<dbReference type="EMBL" id="MDYP01000001">
    <property type="protein sequence ID" value="OQE12577.1"/>
    <property type="molecule type" value="Genomic_DNA"/>
</dbReference>
<organism evidence="1 2">
    <name type="scientific">Penicillium vulpinum</name>
    <dbReference type="NCBI Taxonomy" id="29845"/>
    <lineage>
        <taxon>Eukaryota</taxon>
        <taxon>Fungi</taxon>
        <taxon>Dikarya</taxon>
        <taxon>Ascomycota</taxon>
        <taxon>Pezizomycotina</taxon>
        <taxon>Eurotiomycetes</taxon>
        <taxon>Eurotiomycetidae</taxon>
        <taxon>Eurotiales</taxon>
        <taxon>Aspergillaceae</taxon>
        <taxon>Penicillium</taxon>
    </lineage>
</organism>